<keyword evidence="1" id="KW-0812">Transmembrane</keyword>
<dbReference type="EMBL" id="GHWJ01010820">
    <property type="protein sequence ID" value="NOV43557.1"/>
    <property type="molecule type" value="Transcribed_RNA"/>
</dbReference>
<evidence type="ECO:0000256" key="1">
    <source>
        <dbReference type="SAM" id="Phobius"/>
    </source>
</evidence>
<evidence type="ECO:0000313" key="2">
    <source>
        <dbReference type="EMBL" id="NOV43557.1"/>
    </source>
</evidence>
<dbReference type="AlphaFoldDB" id="A0A6M2DF57"/>
<proteinExistence type="predicted"/>
<feature type="transmembrane region" description="Helical" evidence="1">
    <location>
        <begin position="49"/>
        <end position="66"/>
    </location>
</feature>
<accession>A0A6M2DF57</accession>
<sequence>MGPFFSAIFLASQFGSGDFCFVAGQVMICNVLSFQANTFFISFKSTSCFGALYLIFCLYYGLAFLLRTCT</sequence>
<keyword evidence="1" id="KW-1133">Transmembrane helix</keyword>
<keyword evidence="1" id="KW-0472">Membrane</keyword>
<reference evidence="2" key="1">
    <citation type="submission" date="2019-09" db="EMBL/GenBank/DDBJ databases">
        <title>Organ-specific transcriptomic study of the physiology of the cattle tick, Rhipicephalus microplus.</title>
        <authorList>
            <person name="Tirloni L."/>
            <person name="Braz G."/>
            <person name="Gandara A.C.P."/>
            <person name="Sabadin G.A."/>
            <person name="da Silva R.M."/>
            <person name="Guizzo M.G."/>
            <person name="Machado J.A."/>
            <person name="Costa E.P."/>
            <person name="Gomes H.F."/>
            <person name="Moraes J."/>
            <person name="Mota M.B.S."/>
            <person name="Mesquita R.D."/>
            <person name="Alvarenga P.H."/>
            <person name="Alves F."/>
            <person name="Seixas A."/>
            <person name="da Fonseca R.N."/>
            <person name="Fogaca A."/>
            <person name="Logullo C."/>
            <person name="Tanaka A."/>
            <person name="Daffre S."/>
            <person name="Termignoni C."/>
            <person name="Vaz I.S.Jr."/>
            <person name="Oliveira P.L."/>
            <person name="Ribeiro J.M."/>
        </authorList>
    </citation>
    <scope>NUCLEOTIDE SEQUENCE</scope>
    <source>
        <strain evidence="2">Porto Alegre</strain>
    </source>
</reference>
<name>A0A6M2DF57_RHIMP</name>
<protein>
    <submittedName>
        <fullName evidence="2">Uncharacterized protein</fullName>
    </submittedName>
</protein>
<organism evidence="2">
    <name type="scientific">Rhipicephalus microplus</name>
    <name type="common">Cattle tick</name>
    <name type="synonym">Boophilus microplus</name>
    <dbReference type="NCBI Taxonomy" id="6941"/>
    <lineage>
        <taxon>Eukaryota</taxon>
        <taxon>Metazoa</taxon>
        <taxon>Ecdysozoa</taxon>
        <taxon>Arthropoda</taxon>
        <taxon>Chelicerata</taxon>
        <taxon>Arachnida</taxon>
        <taxon>Acari</taxon>
        <taxon>Parasitiformes</taxon>
        <taxon>Ixodida</taxon>
        <taxon>Ixodoidea</taxon>
        <taxon>Ixodidae</taxon>
        <taxon>Rhipicephalinae</taxon>
        <taxon>Rhipicephalus</taxon>
        <taxon>Boophilus</taxon>
    </lineage>
</organism>